<accession>A0A2X1B5X4</accession>
<comment type="similarity">
    <text evidence="1">Belongs to the Gfo/Idh/MocA family.</text>
</comment>
<dbReference type="Gene3D" id="3.40.50.720">
    <property type="entry name" value="NAD(P)-binding Rossmann-like Domain"/>
    <property type="match status" value="1"/>
</dbReference>
<gene>
    <name evidence="5" type="primary">ydgJ</name>
    <name evidence="5" type="ORF">NCTC11166_00355</name>
</gene>
<evidence type="ECO:0000256" key="1">
    <source>
        <dbReference type="ARBA" id="ARBA00010928"/>
    </source>
</evidence>
<protein>
    <submittedName>
        <fullName evidence="5">Uncharacterized oxidoreductase ydgJ</fullName>
        <ecNumber evidence="5">1.-.-.-</ecNumber>
    </submittedName>
</protein>
<evidence type="ECO:0000259" key="3">
    <source>
        <dbReference type="Pfam" id="PF01408"/>
    </source>
</evidence>
<dbReference type="SUPFAM" id="SSF55347">
    <property type="entry name" value="Glyceraldehyde-3-phosphate dehydrogenase-like, C-terminal domain"/>
    <property type="match status" value="1"/>
</dbReference>
<dbReference type="InterPro" id="IPR000683">
    <property type="entry name" value="Gfo/Idh/MocA-like_OxRdtase_N"/>
</dbReference>
<dbReference type="PANTHER" id="PTHR43708:SF5">
    <property type="entry name" value="CONSERVED EXPRESSED OXIDOREDUCTASE (EUROFUNG)-RELATED"/>
    <property type="match status" value="1"/>
</dbReference>
<dbReference type="Pfam" id="PF01408">
    <property type="entry name" value="GFO_IDH_MocA"/>
    <property type="match status" value="1"/>
</dbReference>
<dbReference type="GO" id="GO:0000166">
    <property type="term" value="F:nucleotide binding"/>
    <property type="evidence" value="ECO:0007669"/>
    <property type="project" value="InterPro"/>
</dbReference>
<evidence type="ECO:0000259" key="4">
    <source>
        <dbReference type="Pfam" id="PF02894"/>
    </source>
</evidence>
<sequence length="356" mass="37780">MARAPTAIDRGMTSHAPIGVAVVGYGLAGQTFHAPLIAATPGLRLAAAVSSRPEAVHADLPDVEVLPDLDAALARDDIGLIVVATPDALHAEQSIAALRAGKSVVVDKPFAATLADAEAVAAVAASSPGVFSVFQNRRWDADFLTLHRLIDQGELGDVAVFESHYDRFRPTVTDRWKDKRDGGVWADLGPHLVDQAVQLFGAPLGVYADLQAQRQGATAIDYAHVLLRYDRLRVILNMSHLAAEASLRYAVHGTGGSFIKRGIDAQESQSKAGLRPGDADWGVDPSPGELTKQIDGETVCITPTPERGDYPAFYAAMRDAILGKGPPPVPADQALTVMRILDAGLRSGAERREIAL</sequence>
<dbReference type="NCBIfam" id="NF008607">
    <property type="entry name" value="PRK11579.1"/>
    <property type="match status" value="1"/>
</dbReference>
<dbReference type="Gene3D" id="3.30.360.10">
    <property type="entry name" value="Dihydrodipicolinate Reductase, domain 2"/>
    <property type="match status" value="1"/>
</dbReference>
<dbReference type="InterPro" id="IPR036291">
    <property type="entry name" value="NAD(P)-bd_dom_sf"/>
</dbReference>
<evidence type="ECO:0000256" key="2">
    <source>
        <dbReference type="ARBA" id="ARBA00023002"/>
    </source>
</evidence>
<feature type="domain" description="Gfo/Idh/MocA-like oxidoreductase C-terminal" evidence="4">
    <location>
        <begin position="148"/>
        <end position="356"/>
    </location>
</feature>
<dbReference type="InterPro" id="IPR051317">
    <property type="entry name" value="Gfo/Idh/MocA_oxidoreduct"/>
</dbReference>
<organism evidence="5 6">
    <name type="scientific">Brevundimonas vesicularis</name>
    <name type="common">Pseudomonas vesicularis</name>
    <dbReference type="NCBI Taxonomy" id="41276"/>
    <lineage>
        <taxon>Bacteria</taxon>
        <taxon>Pseudomonadati</taxon>
        <taxon>Pseudomonadota</taxon>
        <taxon>Alphaproteobacteria</taxon>
        <taxon>Caulobacterales</taxon>
        <taxon>Caulobacteraceae</taxon>
        <taxon>Brevundimonas</taxon>
    </lineage>
</organism>
<dbReference type="EMBL" id="UAQP01000005">
    <property type="protein sequence ID" value="SPU52038.1"/>
    <property type="molecule type" value="Genomic_DNA"/>
</dbReference>
<dbReference type="EC" id="1.-.-.-" evidence="5"/>
<dbReference type="SUPFAM" id="SSF51735">
    <property type="entry name" value="NAD(P)-binding Rossmann-fold domains"/>
    <property type="match status" value="1"/>
</dbReference>
<evidence type="ECO:0000313" key="6">
    <source>
        <dbReference type="Proteomes" id="UP000251186"/>
    </source>
</evidence>
<dbReference type="PANTHER" id="PTHR43708">
    <property type="entry name" value="CONSERVED EXPRESSED OXIDOREDUCTASE (EUROFUNG)"/>
    <property type="match status" value="1"/>
</dbReference>
<reference evidence="5 6" key="1">
    <citation type="submission" date="2018-06" db="EMBL/GenBank/DDBJ databases">
        <authorList>
            <consortium name="Pathogen Informatics"/>
            <person name="Doyle S."/>
        </authorList>
    </citation>
    <scope>NUCLEOTIDE SEQUENCE [LARGE SCALE GENOMIC DNA]</scope>
    <source>
        <strain evidence="5 6">NCTC11166</strain>
    </source>
</reference>
<dbReference type="Pfam" id="PF02894">
    <property type="entry name" value="GFO_IDH_MocA_C"/>
    <property type="match status" value="1"/>
</dbReference>
<dbReference type="GO" id="GO:0016491">
    <property type="term" value="F:oxidoreductase activity"/>
    <property type="evidence" value="ECO:0007669"/>
    <property type="project" value="UniProtKB-KW"/>
</dbReference>
<name>A0A2X1B5X4_BREVE</name>
<dbReference type="Proteomes" id="UP000251186">
    <property type="component" value="Unassembled WGS sequence"/>
</dbReference>
<feature type="domain" description="Gfo/Idh/MocA-like oxidoreductase N-terminal" evidence="3">
    <location>
        <begin position="18"/>
        <end position="133"/>
    </location>
</feature>
<evidence type="ECO:0000313" key="5">
    <source>
        <dbReference type="EMBL" id="SPU52038.1"/>
    </source>
</evidence>
<proteinExistence type="inferred from homology"/>
<dbReference type="InterPro" id="IPR004104">
    <property type="entry name" value="Gfo/Idh/MocA-like_OxRdtase_C"/>
</dbReference>
<dbReference type="AlphaFoldDB" id="A0A2X1B5X4"/>
<keyword evidence="2 5" id="KW-0560">Oxidoreductase</keyword>